<dbReference type="InterPro" id="IPR050834">
    <property type="entry name" value="Glycosyltransf_2"/>
</dbReference>
<dbReference type="PANTHER" id="PTHR43685:SF3">
    <property type="entry name" value="SLR2126 PROTEIN"/>
    <property type="match status" value="1"/>
</dbReference>
<evidence type="ECO:0000259" key="1">
    <source>
        <dbReference type="Pfam" id="PF00535"/>
    </source>
</evidence>
<keyword evidence="3" id="KW-1185">Reference proteome</keyword>
<dbReference type="Proteomes" id="UP000075321">
    <property type="component" value="Unassembled WGS sequence"/>
</dbReference>
<evidence type="ECO:0000313" key="3">
    <source>
        <dbReference type="Proteomes" id="UP000075321"/>
    </source>
</evidence>
<dbReference type="RefSeq" id="WP_245634076.1">
    <property type="nucleotide sequence ID" value="NZ_LTAZ01000005.1"/>
</dbReference>
<dbReference type="PANTHER" id="PTHR43685">
    <property type="entry name" value="GLYCOSYLTRANSFERASE"/>
    <property type="match status" value="1"/>
</dbReference>
<proteinExistence type="predicted"/>
<name>A0A151ACX0_9EURY</name>
<dbReference type="EC" id="2.4.1.-" evidence="2"/>
<evidence type="ECO:0000313" key="2">
    <source>
        <dbReference type="EMBL" id="KYH25541.1"/>
    </source>
</evidence>
<protein>
    <submittedName>
        <fullName evidence="2">Glycosyltransferase AglG</fullName>
        <ecNumber evidence="2">2.4.1.-</ecNumber>
    </submittedName>
</protein>
<comment type="caution">
    <text evidence="2">The sequence shown here is derived from an EMBL/GenBank/DDBJ whole genome shotgun (WGS) entry which is preliminary data.</text>
</comment>
<dbReference type="InterPro" id="IPR001173">
    <property type="entry name" value="Glyco_trans_2-like"/>
</dbReference>
<gene>
    <name evidence="2" type="primary">aglG</name>
    <name evidence="2" type="ORF">HAPAU_22150</name>
</gene>
<sequence length="228" mass="25849">MSVQRPITAPSPEISVVIPTLPSNDTATVVEYLERQTFNGFEVIVVNDADLDICEARNEGIKVSNGAVVALTDDDCQPGPDWLSTIRNAFQSETDLVCLEGSVHGGRTYEGTRRYVGCNLAFDREAARTVGGFRSDYAGWRDDTEFGWRMERDASGQCGYSGRVRMHHPPVPRAKIDEDIEARLRSEYPDRYEEIIVPNSALARINDWLWRRGIWDAIDRIRYRGDYQ</sequence>
<organism evidence="2 3">
    <name type="scientific">Halalkalicoccus paucihalophilus</name>
    <dbReference type="NCBI Taxonomy" id="1008153"/>
    <lineage>
        <taxon>Archaea</taxon>
        <taxon>Methanobacteriati</taxon>
        <taxon>Methanobacteriota</taxon>
        <taxon>Stenosarchaea group</taxon>
        <taxon>Halobacteria</taxon>
        <taxon>Halobacteriales</taxon>
        <taxon>Halococcaceae</taxon>
        <taxon>Halalkalicoccus</taxon>
    </lineage>
</organism>
<dbReference type="InterPro" id="IPR029044">
    <property type="entry name" value="Nucleotide-diphossugar_trans"/>
</dbReference>
<dbReference type="PATRIC" id="fig|1008153.3.peg.2255"/>
<keyword evidence="2" id="KW-0808">Transferase</keyword>
<dbReference type="Gene3D" id="3.90.550.10">
    <property type="entry name" value="Spore Coat Polysaccharide Biosynthesis Protein SpsA, Chain A"/>
    <property type="match status" value="1"/>
</dbReference>
<accession>A0A151ACX0</accession>
<dbReference type="GO" id="GO:0016757">
    <property type="term" value="F:glycosyltransferase activity"/>
    <property type="evidence" value="ECO:0007669"/>
    <property type="project" value="UniProtKB-KW"/>
</dbReference>
<dbReference type="Pfam" id="PF00535">
    <property type="entry name" value="Glycos_transf_2"/>
    <property type="match status" value="1"/>
</dbReference>
<dbReference type="SUPFAM" id="SSF53448">
    <property type="entry name" value="Nucleotide-diphospho-sugar transferases"/>
    <property type="match status" value="1"/>
</dbReference>
<dbReference type="CDD" id="cd00761">
    <property type="entry name" value="Glyco_tranf_GTA_type"/>
    <property type="match status" value="1"/>
</dbReference>
<keyword evidence="2" id="KW-0328">Glycosyltransferase</keyword>
<dbReference type="EMBL" id="LTAZ01000005">
    <property type="protein sequence ID" value="KYH25541.1"/>
    <property type="molecule type" value="Genomic_DNA"/>
</dbReference>
<reference evidence="2 3" key="1">
    <citation type="submission" date="2016-02" db="EMBL/GenBank/DDBJ databases">
        <title>Genome sequence of Halalkalicoccus paucihalophilus DSM 24557.</title>
        <authorList>
            <person name="Poehlein A."/>
            <person name="Daniel R."/>
        </authorList>
    </citation>
    <scope>NUCLEOTIDE SEQUENCE [LARGE SCALE GENOMIC DNA]</scope>
    <source>
        <strain evidence="2 3">DSM 24557</strain>
    </source>
</reference>
<feature type="domain" description="Glycosyltransferase 2-like" evidence="1">
    <location>
        <begin position="55"/>
        <end position="116"/>
    </location>
</feature>
<dbReference type="AlphaFoldDB" id="A0A151ACX0"/>